<feature type="region of interest" description="Disordered" evidence="1">
    <location>
        <begin position="173"/>
        <end position="192"/>
    </location>
</feature>
<keyword evidence="3" id="KW-1185">Reference proteome</keyword>
<feature type="compositionally biased region" description="Basic and acidic residues" evidence="1">
    <location>
        <begin position="49"/>
        <end position="60"/>
    </location>
</feature>
<comment type="caution">
    <text evidence="2">The sequence shown here is derived from an EMBL/GenBank/DDBJ whole genome shotgun (WGS) entry which is preliminary data.</text>
</comment>
<gene>
    <name evidence="2" type="ORF">DL546_005397</name>
</gene>
<feature type="compositionally biased region" description="Low complexity" evidence="1">
    <location>
        <begin position="206"/>
        <end position="222"/>
    </location>
</feature>
<evidence type="ECO:0000256" key="1">
    <source>
        <dbReference type="SAM" id="MobiDB-lite"/>
    </source>
</evidence>
<accession>A0A420Y7W7</accession>
<dbReference type="OrthoDB" id="3539644at2759"/>
<proteinExistence type="predicted"/>
<feature type="region of interest" description="Disordered" evidence="1">
    <location>
        <begin position="1"/>
        <end position="160"/>
    </location>
</feature>
<protein>
    <recommendedName>
        <fullName evidence="4">Adhesin domain-containing protein</fullName>
    </recommendedName>
</protein>
<evidence type="ECO:0000313" key="2">
    <source>
        <dbReference type="EMBL" id="RKU43979.1"/>
    </source>
</evidence>
<feature type="compositionally biased region" description="Low complexity" evidence="1">
    <location>
        <begin position="36"/>
        <end position="48"/>
    </location>
</feature>
<feature type="compositionally biased region" description="Polar residues" evidence="1">
    <location>
        <begin position="138"/>
        <end position="160"/>
    </location>
</feature>
<sequence length="841" mass="90947">MPYSDNLYSMVDEDDSDVEAMPDYGGHLDGGEPGDRQATQTSQASRQSHGQEHEQDEGSEHVLSPVTSTFTSSEDGEARTPSNQPRVPNVMVRDPTLEPGTTAESKAQEARQERLANEELAQEDEPTVDALPRLTSPVRPSSARQTMSSTSGRSISTANYQPSMAAYFPSESRSASSSSYTSHPPGNIYTHRSPLVATEAPPAYTPSPSGTDTSSSSPLTTSHGFSNNYQTFQSALMGRSDETQRLLAGPQSMGGPSHSEDVHAASTWKDRVRHRAVGKGCRVASIALLLALVTAGFLSAAVRSVRHQTPHPQPDEPSGRPSKGVQPPSMDYPAYDGDIPWFPTNAWCSGTPKHHIQLSEQVTFSARKSFSFLQDVPHHDDNDNQPQYHPVQVRGDVVLRRSGRDTPESSIILEYITNDDTLKLEVDWDDDLQQYRVTVPRKLPWDGSVSWPCVAIRVNIWVPDDGVINELSVSTVQLNIALLDNLSIQVKKALMVAAVSGTVSAATDGTAQGDDLINDAAPDSFRLESPWIEARSISGTISGNWPLFDYLGISTISGDIKVHIDPKEGNEQRSNPAVLNIKTNSGTVEFRQPISKATASSVDAVSIASSQPITKQLIPPRDYRPNIQSTSGTIRGSLAFSSVARIHTISGTTEVELLPVLSIEDADSHRAAGYASNLETYSTSGTMRLRVLEPLWIDADGNYLPALISSPFTTQGNHLPASPSPPSQPLPPSPPAPPSVLPHLRNRSPRPFRYLQSRHSATSSTLKIEYPASWEGDVNIGTISGSVKVTGEGLRIIKSGKDWPPVKRQLLARKGEEGGSAAEIRTTSGSVTFAVGQRIWG</sequence>
<dbReference type="Proteomes" id="UP000275385">
    <property type="component" value="Unassembled WGS sequence"/>
</dbReference>
<dbReference type="EMBL" id="QVQW01000036">
    <property type="protein sequence ID" value="RKU43979.1"/>
    <property type="molecule type" value="Genomic_DNA"/>
</dbReference>
<evidence type="ECO:0000313" key="3">
    <source>
        <dbReference type="Proteomes" id="UP000275385"/>
    </source>
</evidence>
<evidence type="ECO:0008006" key="4">
    <source>
        <dbReference type="Google" id="ProtNLM"/>
    </source>
</evidence>
<feature type="region of interest" description="Disordered" evidence="1">
    <location>
        <begin position="246"/>
        <end position="265"/>
    </location>
</feature>
<dbReference type="STRING" id="177199.A0A420Y7W7"/>
<feature type="region of interest" description="Disordered" evidence="1">
    <location>
        <begin position="198"/>
        <end position="226"/>
    </location>
</feature>
<feature type="region of interest" description="Disordered" evidence="1">
    <location>
        <begin position="305"/>
        <end position="335"/>
    </location>
</feature>
<organism evidence="2 3">
    <name type="scientific">Coniochaeta pulveracea</name>
    <dbReference type="NCBI Taxonomy" id="177199"/>
    <lineage>
        <taxon>Eukaryota</taxon>
        <taxon>Fungi</taxon>
        <taxon>Dikarya</taxon>
        <taxon>Ascomycota</taxon>
        <taxon>Pezizomycotina</taxon>
        <taxon>Sordariomycetes</taxon>
        <taxon>Sordariomycetidae</taxon>
        <taxon>Coniochaetales</taxon>
        <taxon>Coniochaetaceae</taxon>
        <taxon>Coniochaeta</taxon>
    </lineage>
</organism>
<feature type="region of interest" description="Disordered" evidence="1">
    <location>
        <begin position="714"/>
        <end position="747"/>
    </location>
</feature>
<name>A0A420Y7W7_9PEZI</name>
<reference evidence="2 3" key="1">
    <citation type="submission" date="2018-08" db="EMBL/GenBank/DDBJ databases">
        <title>Draft genome of the lignicolous fungus Coniochaeta pulveracea.</title>
        <authorList>
            <person name="Borstlap C.J."/>
            <person name="De Witt R.N."/>
            <person name="Botha A."/>
            <person name="Volschenk H."/>
        </authorList>
    </citation>
    <scope>NUCLEOTIDE SEQUENCE [LARGE SCALE GENOMIC DNA]</scope>
    <source>
        <strain evidence="2 3">CAB683</strain>
    </source>
</reference>
<feature type="compositionally biased region" description="Basic and acidic residues" evidence="1">
    <location>
        <begin position="106"/>
        <end position="117"/>
    </location>
</feature>
<feature type="compositionally biased region" description="Acidic residues" evidence="1">
    <location>
        <begin position="11"/>
        <end position="20"/>
    </location>
</feature>
<feature type="compositionally biased region" description="Pro residues" evidence="1">
    <location>
        <begin position="722"/>
        <end position="740"/>
    </location>
</feature>
<dbReference type="AlphaFoldDB" id="A0A420Y7W7"/>
<feature type="compositionally biased region" description="Low complexity" evidence="1">
    <location>
        <begin position="173"/>
        <end position="182"/>
    </location>
</feature>